<keyword evidence="2" id="KW-1185">Reference proteome</keyword>
<organism evidence="1 2">
    <name type="scientific">Nocardioides kribbensis</name>
    <dbReference type="NCBI Taxonomy" id="305517"/>
    <lineage>
        <taxon>Bacteria</taxon>
        <taxon>Bacillati</taxon>
        <taxon>Actinomycetota</taxon>
        <taxon>Actinomycetes</taxon>
        <taxon>Propionibacteriales</taxon>
        <taxon>Nocardioidaceae</taxon>
        <taxon>Nocardioides</taxon>
    </lineage>
</organism>
<comment type="caution">
    <text evidence="1">The sequence shown here is derived from an EMBL/GenBank/DDBJ whole genome shotgun (WGS) entry which is preliminary data.</text>
</comment>
<evidence type="ECO:0000313" key="2">
    <source>
        <dbReference type="Proteomes" id="UP001482520"/>
    </source>
</evidence>
<evidence type="ECO:0008006" key="3">
    <source>
        <dbReference type="Google" id="ProtNLM"/>
    </source>
</evidence>
<sequence length="171" mass="18400">MHRRSTLRTTTRASDLPVSAEHAWRAVTAAGAAERWYVDAAPFAVRGAIDRLTLGRGRRWPVPEHPQLRAGDTAGFWRVVSAGPHGSGGTTGHRLVLDAAVRAPGLVTWRTTVTPLTGPDGSVCRVENSVTFTPGSFLGGLPGRAYLLTDLPARELLTELVHHRVVRDVTA</sequence>
<evidence type="ECO:0000313" key="1">
    <source>
        <dbReference type="EMBL" id="MEQ7848127.1"/>
    </source>
</evidence>
<dbReference type="EMBL" id="JBEGDP010000014">
    <property type="protein sequence ID" value="MEQ7848127.1"/>
    <property type="molecule type" value="Genomic_DNA"/>
</dbReference>
<gene>
    <name evidence="1" type="ORF">V6R90_12655</name>
</gene>
<proteinExistence type="predicted"/>
<reference evidence="1 2" key="1">
    <citation type="submission" date="2024-02" db="EMBL/GenBank/DDBJ databases">
        <title>Full genome sequence of Nocardioides kribbensis.</title>
        <authorList>
            <person name="Poletto B.L."/>
            <person name="Silva G."/>
            <person name="Galante D."/>
            <person name="Campos K.R."/>
            <person name="Santos M.B.N."/>
            <person name="Sacchi C.T."/>
        </authorList>
    </citation>
    <scope>NUCLEOTIDE SEQUENCE [LARGE SCALE GENOMIC DNA]</scope>
    <source>
        <strain evidence="1 2">O4R</strain>
    </source>
</reference>
<dbReference type="RefSeq" id="WP_349804887.1">
    <property type="nucleotide sequence ID" value="NZ_JBEGDP010000014.1"/>
</dbReference>
<accession>A0ABV1P077</accession>
<dbReference type="Proteomes" id="UP001482520">
    <property type="component" value="Unassembled WGS sequence"/>
</dbReference>
<name>A0ABV1P077_9ACTN</name>
<protein>
    <recommendedName>
        <fullName evidence="3">SRPBCC family protein</fullName>
    </recommendedName>
</protein>